<dbReference type="EC" id="2.3.1.48" evidence="3"/>
<evidence type="ECO:0000313" key="16">
    <source>
        <dbReference type="EMBL" id="KAF9446782.1"/>
    </source>
</evidence>
<dbReference type="InterPro" id="IPR036388">
    <property type="entry name" value="WH-like_DNA-bd_sf"/>
</dbReference>
<keyword evidence="11" id="KW-0539">Nucleus</keyword>
<comment type="subcellular location">
    <subcellularLocation>
        <location evidence="1">Nucleus</location>
    </subcellularLocation>
</comment>
<feature type="region of interest" description="Disordered" evidence="14">
    <location>
        <begin position="66"/>
        <end position="95"/>
    </location>
</feature>
<keyword evidence="8" id="KW-0007">Acetylation</keyword>
<protein>
    <recommendedName>
        <fullName evidence="3">histone acetyltransferase</fullName>
        <ecNumber evidence="3">2.3.1.48</ecNumber>
    </recommendedName>
</protein>
<evidence type="ECO:0000256" key="13">
    <source>
        <dbReference type="PIRSR" id="PIRSR602717-51"/>
    </source>
</evidence>
<sequence length="518" mass="59165">MPTTHVAQPSHDTRIYIINKDGAQKQAHVLERNNGQVYVHYVNQDKRLDEWVDEADCRLEDGVWERQQGTSRKRKRQTPTSSRLGSQSDDTQPVLDEDAPVTEEDIDLQQHKQITAQRNFETVHYGDWQIKTWYFSPYPLTDEEELVQPSTGTGPRIPGVARTTARSHGRTVDILAGGLHRYNSEGHRADLYVCDMCFKYMADPASWELHKKACELKHPPGLKVYQRGKWAIWQVDGSHQKLYCQNLALFGKLFIDVKTLFFDCDNFHFYILTEGTSTADYMIGFFSKEKISYDDYNLACIMTLPPHQRKGFGSLMIEFSYELSRRAGRVGTPERPLSDLGLRSYLAFWVSHIIRFFRRVLSALPPEYPRIRTIGNLPDLARTPPGDVDGNPSKRRRRVKGGDAADPALNTTPLSTFDDPMFSIHRVFETIQREDGAAEIHVSVQCTLADIARATNLRVEDAAFALNECGLLMRRFTQGGEDETIIITRELVEKVAAERKVKHAWLKLEHILLDSNGP</sequence>
<comment type="caution">
    <text evidence="16">The sequence shown here is derived from an EMBL/GenBank/DDBJ whole genome shotgun (WGS) entry which is preliminary data.</text>
</comment>
<evidence type="ECO:0000256" key="1">
    <source>
        <dbReference type="ARBA" id="ARBA00004123"/>
    </source>
</evidence>
<keyword evidence="9" id="KW-0805">Transcription regulation</keyword>
<keyword evidence="10" id="KW-0804">Transcription</keyword>
<dbReference type="Gene3D" id="1.10.10.10">
    <property type="entry name" value="Winged helix-like DNA-binding domain superfamily/Winged helix DNA-binding domain"/>
    <property type="match status" value="1"/>
</dbReference>
<feature type="compositionally biased region" description="Polar residues" evidence="14">
    <location>
        <begin position="78"/>
        <end position="91"/>
    </location>
</feature>
<evidence type="ECO:0000256" key="6">
    <source>
        <dbReference type="ARBA" id="ARBA00022771"/>
    </source>
</evidence>
<dbReference type="Gene3D" id="3.40.630.30">
    <property type="match status" value="1"/>
</dbReference>
<keyword evidence="12" id="KW-0012">Acyltransferase</keyword>
<dbReference type="CDD" id="cd04301">
    <property type="entry name" value="NAT_SF"/>
    <property type="match status" value="1"/>
</dbReference>
<keyword evidence="5" id="KW-0479">Metal-binding</keyword>
<evidence type="ECO:0000256" key="9">
    <source>
        <dbReference type="ARBA" id="ARBA00023015"/>
    </source>
</evidence>
<evidence type="ECO:0000256" key="2">
    <source>
        <dbReference type="ARBA" id="ARBA00010107"/>
    </source>
</evidence>
<dbReference type="GO" id="GO:0035267">
    <property type="term" value="C:NuA4 histone acetyltransferase complex"/>
    <property type="evidence" value="ECO:0007669"/>
    <property type="project" value="TreeGrafter"/>
</dbReference>
<evidence type="ECO:0000256" key="8">
    <source>
        <dbReference type="ARBA" id="ARBA00022990"/>
    </source>
</evidence>
<dbReference type="Pfam" id="PF17772">
    <property type="entry name" value="zf-MYST"/>
    <property type="match status" value="1"/>
</dbReference>
<keyword evidence="7" id="KW-0862">Zinc</keyword>
<dbReference type="Gene3D" id="2.30.30.140">
    <property type="match status" value="1"/>
</dbReference>
<evidence type="ECO:0000259" key="15">
    <source>
        <dbReference type="PROSITE" id="PS51726"/>
    </source>
</evidence>
<dbReference type="InterPro" id="IPR050603">
    <property type="entry name" value="MYST_HAT"/>
</dbReference>
<keyword evidence="4" id="KW-0808">Transferase</keyword>
<evidence type="ECO:0000256" key="5">
    <source>
        <dbReference type="ARBA" id="ARBA00022723"/>
    </source>
</evidence>
<evidence type="ECO:0000256" key="7">
    <source>
        <dbReference type="ARBA" id="ARBA00022833"/>
    </source>
</evidence>
<dbReference type="GO" id="GO:0005634">
    <property type="term" value="C:nucleus"/>
    <property type="evidence" value="ECO:0007669"/>
    <property type="project" value="UniProtKB-SubCell"/>
</dbReference>
<evidence type="ECO:0000256" key="11">
    <source>
        <dbReference type="ARBA" id="ARBA00023242"/>
    </source>
</evidence>
<evidence type="ECO:0000256" key="3">
    <source>
        <dbReference type="ARBA" id="ARBA00013184"/>
    </source>
</evidence>
<proteinExistence type="inferred from homology"/>
<dbReference type="PANTHER" id="PTHR10615">
    <property type="entry name" value="HISTONE ACETYLTRANSFERASE"/>
    <property type="match status" value="1"/>
</dbReference>
<dbReference type="PANTHER" id="PTHR10615:SF219">
    <property type="entry name" value="HISTONE ACETYLTRANSFERASE KAT5"/>
    <property type="match status" value="1"/>
</dbReference>
<evidence type="ECO:0000256" key="12">
    <source>
        <dbReference type="ARBA" id="ARBA00023315"/>
    </source>
</evidence>
<evidence type="ECO:0000256" key="10">
    <source>
        <dbReference type="ARBA" id="ARBA00023163"/>
    </source>
</evidence>
<feature type="active site" description="Proton donor/acceptor" evidence="13">
    <location>
        <position position="334"/>
    </location>
</feature>
<feature type="domain" description="MYST-type HAT" evidence="15">
    <location>
        <begin position="115"/>
        <end position="518"/>
    </location>
</feature>
<comment type="similarity">
    <text evidence="2">Belongs to the MYST (SAS/MOZ) family.</text>
</comment>
<evidence type="ECO:0000256" key="14">
    <source>
        <dbReference type="SAM" id="MobiDB-lite"/>
    </source>
</evidence>
<dbReference type="Pfam" id="PF11717">
    <property type="entry name" value="Tudor-knot"/>
    <property type="match status" value="1"/>
</dbReference>
<gene>
    <name evidence="16" type="ORF">P691DRAFT_824675</name>
</gene>
<dbReference type="Pfam" id="PF01853">
    <property type="entry name" value="MOZ_SAS"/>
    <property type="match status" value="1"/>
</dbReference>
<name>A0A9P6C0N3_9AGAR</name>
<dbReference type="AlphaFoldDB" id="A0A9P6C0N3"/>
<dbReference type="EMBL" id="MU151229">
    <property type="protein sequence ID" value="KAF9446782.1"/>
    <property type="molecule type" value="Genomic_DNA"/>
</dbReference>
<dbReference type="SUPFAM" id="SSF54160">
    <property type="entry name" value="Chromo domain-like"/>
    <property type="match status" value="1"/>
</dbReference>
<keyword evidence="6" id="KW-0863">Zinc-finger</keyword>
<dbReference type="Gene3D" id="3.30.60.60">
    <property type="entry name" value="N-acetyl transferase-like"/>
    <property type="match status" value="1"/>
</dbReference>
<dbReference type="InterPro" id="IPR016181">
    <property type="entry name" value="Acyl_CoA_acyltransferase"/>
</dbReference>
<dbReference type="PROSITE" id="PS51726">
    <property type="entry name" value="MYST_HAT"/>
    <property type="match status" value="1"/>
</dbReference>
<evidence type="ECO:0000256" key="4">
    <source>
        <dbReference type="ARBA" id="ARBA00022679"/>
    </source>
</evidence>
<dbReference type="GO" id="GO:0046972">
    <property type="term" value="F:histone H4K16 acetyltransferase activity"/>
    <property type="evidence" value="ECO:0007669"/>
    <property type="project" value="TreeGrafter"/>
</dbReference>
<feature type="region of interest" description="Disordered" evidence="14">
    <location>
        <begin position="379"/>
        <end position="410"/>
    </location>
</feature>
<dbReference type="SUPFAM" id="SSF55729">
    <property type="entry name" value="Acyl-CoA N-acyltransferases (Nat)"/>
    <property type="match status" value="1"/>
</dbReference>
<dbReference type="InterPro" id="IPR025995">
    <property type="entry name" value="Tudor-knot"/>
</dbReference>
<evidence type="ECO:0000313" key="17">
    <source>
        <dbReference type="Proteomes" id="UP000807342"/>
    </source>
</evidence>
<organism evidence="16 17">
    <name type="scientific">Macrolepiota fuliginosa MF-IS2</name>
    <dbReference type="NCBI Taxonomy" id="1400762"/>
    <lineage>
        <taxon>Eukaryota</taxon>
        <taxon>Fungi</taxon>
        <taxon>Dikarya</taxon>
        <taxon>Basidiomycota</taxon>
        <taxon>Agaricomycotina</taxon>
        <taxon>Agaricomycetes</taxon>
        <taxon>Agaricomycetidae</taxon>
        <taxon>Agaricales</taxon>
        <taxon>Agaricineae</taxon>
        <taxon>Agaricaceae</taxon>
        <taxon>Macrolepiota</taxon>
    </lineage>
</organism>
<dbReference type="Proteomes" id="UP000807342">
    <property type="component" value="Unassembled WGS sequence"/>
</dbReference>
<dbReference type="OrthoDB" id="787137at2759"/>
<dbReference type="InterPro" id="IPR040706">
    <property type="entry name" value="Zf-MYST"/>
</dbReference>
<keyword evidence="17" id="KW-1185">Reference proteome</keyword>
<reference evidence="16" key="1">
    <citation type="submission" date="2020-11" db="EMBL/GenBank/DDBJ databases">
        <authorList>
            <consortium name="DOE Joint Genome Institute"/>
            <person name="Ahrendt S."/>
            <person name="Riley R."/>
            <person name="Andreopoulos W."/>
            <person name="Labutti K."/>
            <person name="Pangilinan J."/>
            <person name="Ruiz-Duenas F.J."/>
            <person name="Barrasa J.M."/>
            <person name="Sanchez-Garcia M."/>
            <person name="Camarero S."/>
            <person name="Miyauchi S."/>
            <person name="Serrano A."/>
            <person name="Linde D."/>
            <person name="Babiker R."/>
            <person name="Drula E."/>
            <person name="Ayuso-Fernandez I."/>
            <person name="Pacheco R."/>
            <person name="Padilla G."/>
            <person name="Ferreira P."/>
            <person name="Barriuso J."/>
            <person name="Kellner H."/>
            <person name="Castanera R."/>
            <person name="Alfaro M."/>
            <person name="Ramirez L."/>
            <person name="Pisabarro A.G."/>
            <person name="Kuo A."/>
            <person name="Tritt A."/>
            <person name="Lipzen A."/>
            <person name="He G."/>
            <person name="Yan M."/>
            <person name="Ng V."/>
            <person name="Cullen D."/>
            <person name="Martin F."/>
            <person name="Rosso M.-N."/>
            <person name="Henrissat B."/>
            <person name="Hibbett D."/>
            <person name="Martinez A.T."/>
            <person name="Grigoriev I.V."/>
        </authorList>
    </citation>
    <scope>NUCLEOTIDE SEQUENCE</scope>
    <source>
        <strain evidence="16">MF-IS2</strain>
    </source>
</reference>
<dbReference type="InterPro" id="IPR016197">
    <property type="entry name" value="Chromo-like_dom_sf"/>
</dbReference>
<dbReference type="GO" id="GO:0006355">
    <property type="term" value="P:regulation of DNA-templated transcription"/>
    <property type="evidence" value="ECO:0007669"/>
    <property type="project" value="InterPro"/>
</dbReference>
<accession>A0A9P6C0N3</accession>
<dbReference type="GO" id="GO:0008270">
    <property type="term" value="F:zinc ion binding"/>
    <property type="evidence" value="ECO:0007669"/>
    <property type="project" value="UniProtKB-KW"/>
</dbReference>
<dbReference type="InterPro" id="IPR002717">
    <property type="entry name" value="HAT_MYST-type"/>
</dbReference>